<evidence type="ECO:0000256" key="5">
    <source>
        <dbReference type="ARBA" id="ARBA00023163"/>
    </source>
</evidence>
<dbReference type="InterPro" id="IPR036388">
    <property type="entry name" value="WH-like_DNA-bd_sf"/>
</dbReference>
<keyword evidence="10" id="KW-1185">Reference proteome</keyword>
<dbReference type="GO" id="GO:0003677">
    <property type="term" value="F:DNA binding"/>
    <property type="evidence" value="ECO:0007669"/>
    <property type="project" value="UniProtKB-KW"/>
</dbReference>
<evidence type="ECO:0000259" key="8">
    <source>
        <dbReference type="Pfam" id="PF08281"/>
    </source>
</evidence>
<keyword evidence="4 6" id="KW-0238">DNA-binding</keyword>
<sequence>MDKSVTAEGVCFEAVYREYYQRMYIVSMGITKNRCLAEDVVQDAFIKALKHFDKLRDQSKLGAWLTSIAYRTAIDAIRRENKRTYIPLEDVYLTSQESCSEETQVEKEVENKLTEEQIKQQVTLLSPKLRKVFTLKYQNDFTDMEIAGRLQLALGTVKARLYRARKRVKAGLEQSEELADNKTISA</sequence>
<evidence type="ECO:0000256" key="3">
    <source>
        <dbReference type="ARBA" id="ARBA00023082"/>
    </source>
</evidence>
<evidence type="ECO:0000256" key="6">
    <source>
        <dbReference type="RuleBase" id="RU000716"/>
    </source>
</evidence>
<keyword evidence="3 6" id="KW-0731">Sigma factor</keyword>
<dbReference type="SUPFAM" id="SSF88659">
    <property type="entry name" value="Sigma3 and sigma4 domains of RNA polymerase sigma factors"/>
    <property type="match status" value="1"/>
</dbReference>
<feature type="domain" description="RNA polymerase sigma-70 region 2" evidence="7">
    <location>
        <begin position="16"/>
        <end position="82"/>
    </location>
</feature>
<dbReference type="EMBL" id="FNFL01000001">
    <property type="protein sequence ID" value="SDJ82317.1"/>
    <property type="molecule type" value="Genomic_DNA"/>
</dbReference>
<dbReference type="STRING" id="407036.SAMN05216243_1020"/>
<dbReference type="InterPro" id="IPR013324">
    <property type="entry name" value="RNA_pol_sigma_r3/r4-like"/>
</dbReference>
<dbReference type="InterPro" id="IPR039425">
    <property type="entry name" value="RNA_pol_sigma-70-like"/>
</dbReference>
<dbReference type="Gene3D" id="1.10.10.10">
    <property type="entry name" value="Winged helix-like DNA-binding domain superfamily/Winged helix DNA-binding domain"/>
    <property type="match status" value="1"/>
</dbReference>
<dbReference type="InterPro" id="IPR000838">
    <property type="entry name" value="RNA_pol_sigma70_ECF_CS"/>
</dbReference>
<evidence type="ECO:0000256" key="4">
    <source>
        <dbReference type="ARBA" id="ARBA00023125"/>
    </source>
</evidence>
<comment type="similarity">
    <text evidence="1 6">Belongs to the sigma-70 factor family. ECF subfamily.</text>
</comment>
<organism evidence="9 10">
    <name type="scientific">Sediminibacillus albus</name>
    <dbReference type="NCBI Taxonomy" id="407036"/>
    <lineage>
        <taxon>Bacteria</taxon>
        <taxon>Bacillati</taxon>
        <taxon>Bacillota</taxon>
        <taxon>Bacilli</taxon>
        <taxon>Bacillales</taxon>
        <taxon>Bacillaceae</taxon>
        <taxon>Sediminibacillus</taxon>
    </lineage>
</organism>
<dbReference type="GO" id="GO:0006950">
    <property type="term" value="P:response to stress"/>
    <property type="evidence" value="ECO:0007669"/>
    <property type="project" value="UniProtKB-ARBA"/>
</dbReference>
<dbReference type="Gene3D" id="1.10.1740.10">
    <property type="match status" value="1"/>
</dbReference>
<dbReference type="InterPro" id="IPR014284">
    <property type="entry name" value="RNA_pol_sigma-70_dom"/>
</dbReference>
<reference evidence="9 10" key="1">
    <citation type="submission" date="2016-10" db="EMBL/GenBank/DDBJ databases">
        <authorList>
            <person name="de Groot N.N."/>
        </authorList>
    </citation>
    <scope>NUCLEOTIDE SEQUENCE [LARGE SCALE GENOMIC DNA]</scope>
    <source>
        <strain evidence="9 10">CGMCC 1.6502</strain>
    </source>
</reference>
<accession>A0A1G8WW60</accession>
<dbReference type="Pfam" id="PF08281">
    <property type="entry name" value="Sigma70_r4_2"/>
    <property type="match status" value="1"/>
</dbReference>
<dbReference type="NCBIfam" id="TIGR02937">
    <property type="entry name" value="sigma70-ECF"/>
    <property type="match status" value="1"/>
</dbReference>
<dbReference type="RefSeq" id="WP_093211636.1">
    <property type="nucleotide sequence ID" value="NZ_FNFL01000001.1"/>
</dbReference>
<dbReference type="PANTHER" id="PTHR43133:SF46">
    <property type="entry name" value="RNA POLYMERASE SIGMA-70 FACTOR ECF SUBFAMILY"/>
    <property type="match status" value="1"/>
</dbReference>
<dbReference type="Proteomes" id="UP000198694">
    <property type="component" value="Unassembled WGS sequence"/>
</dbReference>
<protein>
    <recommendedName>
        <fullName evidence="6">RNA polymerase sigma factor</fullName>
    </recommendedName>
</protein>
<dbReference type="SUPFAM" id="SSF88946">
    <property type="entry name" value="Sigma2 domain of RNA polymerase sigma factors"/>
    <property type="match status" value="1"/>
</dbReference>
<dbReference type="InterPro" id="IPR013325">
    <property type="entry name" value="RNA_pol_sigma_r2"/>
</dbReference>
<dbReference type="AlphaFoldDB" id="A0A1G8WW60"/>
<evidence type="ECO:0000313" key="10">
    <source>
        <dbReference type="Proteomes" id="UP000198694"/>
    </source>
</evidence>
<proteinExistence type="inferred from homology"/>
<name>A0A1G8WW60_9BACI</name>
<dbReference type="GO" id="GO:0016987">
    <property type="term" value="F:sigma factor activity"/>
    <property type="evidence" value="ECO:0007669"/>
    <property type="project" value="UniProtKB-KW"/>
</dbReference>
<feature type="domain" description="RNA polymerase sigma factor 70 region 4 type 2" evidence="8">
    <location>
        <begin position="116"/>
        <end position="167"/>
    </location>
</feature>
<keyword evidence="5 6" id="KW-0804">Transcription</keyword>
<gene>
    <name evidence="9" type="ORF">SAMN05216243_1020</name>
</gene>
<evidence type="ECO:0000256" key="1">
    <source>
        <dbReference type="ARBA" id="ARBA00010641"/>
    </source>
</evidence>
<dbReference type="InterPro" id="IPR013249">
    <property type="entry name" value="RNA_pol_sigma70_r4_t2"/>
</dbReference>
<keyword evidence="2 6" id="KW-0805">Transcription regulation</keyword>
<dbReference type="PROSITE" id="PS01063">
    <property type="entry name" value="SIGMA70_ECF"/>
    <property type="match status" value="1"/>
</dbReference>
<dbReference type="Pfam" id="PF04542">
    <property type="entry name" value="Sigma70_r2"/>
    <property type="match status" value="1"/>
</dbReference>
<dbReference type="OrthoDB" id="188761at2"/>
<dbReference type="PANTHER" id="PTHR43133">
    <property type="entry name" value="RNA POLYMERASE ECF-TYPE SIGMA FACTO"/>
    <property type="match status" value="1"/>
</dbReference>
<evidence type="ECO:0000259" key="7">
    <source>
        <dbReference type="Pfam" id="PF04542"/>
    </source>
</evidence>
<evidence type="ECO:0000313" key="9">
    <source>
        <dbReference type="EMBL" id="SDJ82317.1"/>
    </source>
</evidence>
<dbReference type="InterPro" id="IPR007627">
    <property type="entry name" value="RNA_pol_sigma70_r2"/>
</dbReference>
<evidence type="ECO:0000256" key="2">
    <source>
        <dbReference type="ARBA" id="ARBA00023015"/>
    </source>
</evidence>
<dbReference type="GO" id="GO:0006352">
    <property type="term" value="P:DNA-templated transcription initiation"/>
    <property type="evidence" value="ECO:0007669"/>
    <property type="project" value="InterPro"/>
</dbReference>